<reference evidence="3 5" key="2">
    <citation type="submission" date="2020-12" db="EMBL/GenBank/DDBJ databases">
        <title>Comparative genomic insights into the epidemiology and virulence of plant pathogenic Pseudomonads from Turkey.</title>
        <authorList>
            <person name="Dillon M."/>
            <person name="Ruiz-Bedoya T."/>
            <person name="Bendalovic-Torma C."/>
            <person name="Guttman K.M."/>
            <person name="Kwak H."/>
            <person name="Middleton M.A."/>
            <person name="Wang P.W."/>
            <person name="Horuz S."/>
            <person name="Aysan Y."/>
            <person name="Guttman D.S."/>
        </authorList>
    </citation>
    <scope>NUCLEOTIDE SEQUENCE [LARGE SCALE GENOMIC DNA]</scope>
    <source>
        <strain evidence="3 5">Marul_2_1</strain>
    </source>
</reference>
<keyword evidence="2" id="KW-0031">Aminopeptidase</keyword>
<dbReference type="Pfam" id="PF03576">
    <property type="entry name" value="Peptidase_S58"/>
    <property type="match status" value="1"/>
</dbReference>
<dbReference type="Proteomes" id="UP000607562">
    <property type="component" value="Unassembled WGS sequence"/>
</dbReference>
<dbReference type="OrthoDB" id="9770388at2"/>
<dbReference type="Proteomes" id="UP000050852">
    <property type="component" value="Unassembled WGS sequence"/>
</dbReference>
<dbReference type="EMBL" id="JAEILM010000075">
    <property type="protein sequence ID" value="MBI6635243.1"/>
    <property type="molecule type" value="Genomic_DNA"/>
</dbReference>
<dbReference type="Gene3D" id="3.60.70.12">
    <property type="entry name" value="L-amino peptidase D-ALA esterase/amidase"/>
    <property type="match status" value="1"/>
</dbReference>
<protein>
    <submittedName>
        <fullName evidence="2">D-aminopeptidase</fullName>
    </submittedName>
    <submittedName>
        <fullName evidence="3">P1 family peptidase</fullName>
    </submittedName>
</protein>
<dbReference type="EMBL" id="JYLN01000010">
    <property type="protein sequence ID" value="KRP69647.1"/>
    <property type="molecule type" value="Genomic_DNA"/>
</dbReference>
<dbReference type="PATRIC" id="fig|1615673.3.peg.79"/>
<sequence>MRLRDLGITIGTVTPGAFNAITDVPGVRVGHHTLNAEGADGSMHTGVTIIEPRPVAAHLAPCFAGVHVLNGNGDATGLEWIREAGLLTTPIAYTNTHSVGVVRDALVAAEREMGKQHTYWCMPVVLETYDGILSDIWDQHVTAEHVHAALADARSGPVQEGCVGGGNGMICHEFKGGIGTSSRVLSAEEGGWTVGALVQANYGVRSALRVAGYPVGSVLQDTPSPYDGPVNVGVPGMGSIVITIATDAPLLPHQCTRLAQRASIGLARVGGGTEDDSGDIFIAFSVGNSGLPVANLGQSGPPTTALQMVNNDYISGLFVAAADAVEEAILNALLAANDLQGRGRQALALKPEQLLAAMAKVGWTAPVHS</sequence>
<evidence type="ECO:0000256" key="1">
    <source>
        <dbReference type="ARBA" id="ARBA00007068"/>
    </source>
</evidence>
<dbReference type="InterPro" id="IPR005321">
    <property type="entry name" value="Peptidase_S58_DmpA"/>
</dbReference>
<comment type="similarity">
    <text evidence="1">Belongs to the peptidase S58 family.</text>
</comment>
<proteinExistence type="inferred from homology"/>
<accession>A0A0R3A946</accession>
<dbReference type="RefSeq" id="WP_057704061.1">
    <property type="nucleotide sequence ID" value="NZ_JAEILM010000075.1"/>
</dbReference>
<keyword evidence="2" id="KW-0645">Protease</keyword>
<dbReference type="PANTHER" id="PTHR36512:SF3">
    <property type="entry name" value="BLR5678 PROTEIN"/>
    <property type="match status" value="1"/>
</dbReference>
<evidence type="ECO:0000313" key="2">
    <source>
        <dbReference type="EMBL" id="KRP69647.1"/>
    </source>
</evidence>
<evidence type="ECO:0000313" key="4">
    <source>
        <dbReference type="Proteomes" id="UP000050852"/>
    </source>
</evidence>
<dbReference type="AlphaFoldDB" id="A0A0R3A946"/>
<name>A0A0R3A946_9PSED</name>
<gene>
    <name evidence="2" type="ORF">TX23_22400</name>
    <name evidence="3" type="ORF">YA0871_21520</name>
</gene>
<dbReference type="SUPFAM" id="SSF56266">
    <property type="entry name" value="DmpA/ArgJ-like"/>
    <property type="match status" value="1"/>
</dbReference>
<organism evidence="2 4">
    <name type="scientific">Pseudomonas paralactis</name>
    <dbReference type="NCBI Taxonomy" id="1615673"/>
    <lineage>
        <taxon>Bacteria</taxon>
        <taxon>Pseudomonadati</taxon>
        <taxon>Pseudomonadota</taxon>
        <taxon>Gammaproteobacteria</taxon>
        <taxon>Pseudomonadales</taxon>
        <taxon>Pseudomonadaceae</taxon>
        <taxon>Pseudomonas</taxon>
    </lineage>
</organism>
<dbReference type="InterPro" id="IPR016117">
    <property type="entry name" value="ArgJ-like_dom_sf"/>
</dbReference>
<dbReference type="GO" id="GO:0004177">
    <property type="term" value="F:aminopeptidase activity"/>
    <property type="evidence" value="ECO:0007669"/>
    <property type="project" value="UniProtKB-KW"/>
</dbReference>
<dbReference type="PANTHER" id="PTHR36512">
    <property type="entry name" value="D-AMINOPEPTIDASE"/>
    <property type="match status" value="1"/>
</dbReference>
<keyword evidence="2" id="KW-0378">Hydrolase</keyword>
<dbReference type="CDD" id="cd02253">
    <property type="entry name" value="DmpA"/>
    <property type="match status" value="1"/>
</dbReference>
<keyword evidence="5" id="KW-1185">Reference proteome</keyword>
<evidence type="ECO:0000313" key="3">
    <source>
        <dbReference type="EMBL" id="MBI6635243.1"/>
    </source>
</evidence>
<comment type="caution">
    <text evidence="2">The sequence shown here is derived from an EMBL/GenBank/DDBJ whole genome shotgun (WGS) entry which is preliminary data.</text>
</comment>
<evidence type="ECO:0000313" key="5">
    <source>
        <dbReference type="Proteomes" id="UP000607562"/>
    </source>
</evidence>
<reference evidence="2 4" key="1">
    <citation type="submission" date="2015-02" db="EMBL/GenBank/DDBJ databases">
        <title>Two Pseudomonas sp. nov., isolated from raw milk.</title>
        <authorList>
            <person name="Wenning M."/>
            <person name="von Neubeck M."/>
            <person name="Huptas C."/>
            <person name="Scherer S."/>
        </authorList>
    </citation>
    <scope>NUCLEOTIDE SEQUENCE [LARGE SCALE GENOMIC DNA]</scope>
    <source>
        <strain evidence="2 4">DSM 29164</strain>
    </source>
</reference>